<gene>
    <name evidence="1" type="ORF">JM946_14065</name>
</gene>
<keyword evidence="2" id="KW-1185">Reference proteome</keyword>
<dbReference type="EMBL" id="JAEVLS010000003">
    <property type="protein sequence ID" value="MBM0105861.1"/>
    <property type="molecule type" value="Genomic_DNA"/>
</dbReference>
<proteinExistence type="predicted"/>
<comment type="caution">
    <text evidence="1">The sequence shown here is derived from an EMBL/GenBank/DDBJ whole genome shotgun (WGS) entry which is preliminary data.</text>
</comment>
<name>A0ABS1WY02_9GAMM</name>
<evidence type="ECO:0000313" key="1">
    <source>
        <dbReference type="EMBL" id="MBM0105861.1"/>
    </source>
</evidence>
<dbReference type="Proteomes" id="UP000661077">
    <property type="component" value="Unassembled WGS sequence"/>
</dbReference>
<evidence type="ECO:0008006" key="3">
    <source>
        <dbReference type="Google" id="ProtNLM"/>
    </source>
</evidence>
<sequence>MCDLEQEIATYNRRLPELLAQQGKFVLIKGDDLGGTFDSYQDALTAGYQRYKLNSFLVKRITAVERVVYLSRGSQSSQPA</sequence>
<reference evidence="1 2" key="1">
    <citation type="journal article" date="2021" name="Int. J. Syst. Evol. Microbiol.">
        <title>Steroidobacter gossypii sp. nov., isolated from soil of cotton cropping field.</title>
        <authorList>
            <person name="Huang R."/>
            <person name="Yang S."/>
            <person name="Zhen C."/>
            <person name="Liu W."/>
        </authorList>
    </citation>
    <scope>NUCLEOTIDE SEQUENCE [LARGE SCALE GENOMIC DNA]</scope>
    <source>
        <strain evidence="1 2">S1-65</strain>
    </source>
</reference>
<evidence type="ECO:0000313" key="2">
    <source>
        <dbReference type="Proteomes" id="UP000661077"/>
    </source>
</evidence>
<protein>
    <recommendedName>
        <fullName evidence="3">DUF5678 domain-containing protein</fullName>
    </recommendedName>
</protein>
<dbReference type="RefSeq" id="WP_203167942.1">
    <property type="nucleotide sequence ID" value="NZ_JAEVLS010000003.1"/>
</dbReference>
<accession>A0ABS1WY02</accession>
<organism evidence="1 2">
    <name type="scientific">Steroidobacter gossypii</name>
    <dbReference type="NCBI Taxonomy" id="2805490"/>
    <lineage>
        <taxon>Bacteria</taxon>
        <taxon>Pseudomonadati</taxon>
        <taxon>Pseudomonadota</taxon>
        <taxon>Gammaproteobacteria</taxon>
        <taxon>Steroidobacterales</taxon>
        <taxon>Steroidobacteraceae</taxon>
        <taxon>Steroidobacter</taxon>
    </lineage>
</organism>